<dbReference type="VEuPathDB" id="FungiDB:VP01_3182g2"/>
<evidence type="ECO:0000313" key="3">
    <source>
        <dbReference type="Proteomes" id="UP000037035"/>
    </source>
</evidence>
<reference evidence="2 3" key="1">
    <citation type="submission" date="2015-08" db="EMBL/GenBank/DDBJ databases">
        <title>Next Generation Sequencing and Analysis of the Genome of Puccinia sorghi L Schw, the Causal Agent of Maize Common Rust.</title>
        <authorList>
            <person name="Rochi L."/>
            <person name="Burguener G."/>
            <person name="Darino M."/>
            <person name="Turjanski A."/>
            <person name="Kreff E."/>
            <person name="Dieguez M.J."/>
            <person name="Sacco F."/>
        </authorList>
    </citation>
    <scope>NUCLEOTIDE SEQUENCE [LARGE SCALE GENOMIC DNA]</scope>
    <source>
        <strain evidence="2 3">RO10H11247</strain>
    </source>
</reference>
<evidence type="ECO:0000256" key="1">
    <source>
        <dbReference type="SAM" id="MobiDB-lite"/>
    </source>
</evidence>
<dbReference type="EMBL" id="LAVV01008149">
    <property type="protein sequence ID" value="KNZ53625.1"/>
    <property type="molecule type" value="Genomic_DNA"/>
</dbReference>
<dbReference type="Proteomes" id="UP000037035">
    <property type="component" value="Unassembled WGS sequence"/>
</dbReference>
<feature type="region of interest" description="Disordered" evidence="1">
    <location>
        <begin position="1"/>
        <end position="22"/>
    </location>
</feature>
<organism evidence="2 3">
    <name type="scientific">Puccinia sorghi</name>
    <dbReference type="NCBI Taxonomy" id="27349"/>
    <lineage>
        <taxon>Eukaryota</taxon>
        <taxon>Fungi</taxon>
        <taxon>Dikarya</taxon>
        <taxon>Basidiomycota</taxon>
        <taxon>Pucciniomycotina</taxon>
        <taxon>Pucciniomycetes</taxon>
        <taxon>Pucciniales</taxon>
        <taxon>Pucciniaceae</taxon>
        <taxon>Puccinia</taxon>
    </lineage>
</organism>
<gene>
    <name evidence="2" type="ORF">VP01_3182g2</name>
</gene>
<dbReference type="STRING" id="27349.A0A0L6V0H4"/>
<accession>A0A0L6V0H4</accession>
<evidence type="ECO:0000313" key="2">
    <source>
        <dbReference type="EMBL" id="KNZ53625.1"/>
    </source>
</evidence>
<proteinExistence type="predicted"/>
<comment type="caution">
    <text evidence="2">The sequence shown here is derived from an EMBL/GenBank/DDBJ whole genome shotgun (WGS) entry which is preliminary data.</text>
</comment>
<feature type="compositionally biased region" description="Polar residues" evidence="1">
    <location>
        <begin position="119"/>
        <end position="130"/>
    </location>
</feature>
<sequence>MEDPYYYRAGNRSDMDSTVNSGFLDNQDKYRELKTESFLGYLNKGKTEGPIPSLPDLPNPIPQTAETLNGRALYMKEASETLHQSLDPPSRLHHSPPEPHPQGYLGAQSTSDESHRHSPSASPLIPSTFTPLIINPPTATPRFSHYTLASGPEDLSDSDAFRYSGLSFGEQPLKHRVSNRLPICPT</sequence>
<dbReference type="AlphaFoldDB" id="A0A0L6V0H4"/>
<name>A0A0L6V0H4_9BASI</name>
<keyword evidence="3" id="KW-1185">Reference proteome</keyword>
<protein>
    <submittedName>
        <fullName evidence="2">Uncharacterized protein</fullName>
    </submittedName>
</protein>
<feature type="region of interest" description="Disordered" evidence="1">
    <location>
        <begin position="75"/>
        <end position="133"/>
    </location>
</feature>